<dbReference type="PANTHER" id="PTHR43133:SF52">
    <property type="entry name" value="ECF RNA POLYMERASE SIGMA FACTOR SIGL"/>
    <property type="match status" value="1"/>
</dbReference>
<feature type="domain" description="RNA polymerase sigma-70 region 2" evidence="6">
    <location>
        <begin position="22"/>
        <end position="88"/>
    </location>
</feature>
<evidence type="ECO:0000256" key="4">
    <source>
        <dbReference type="ARBA" id="ARBA00023125"/>
    </source>
</evidence>
<keyword evidence="5" id="KW-0804">Transcription</keyword>
<name>D6XYM4_BACIE</name>
<evidence type="ECO:0000259" key="7">
    <source>
        <dbReference type="Pfam" id="PF08281"/>
    </source>
</evidence>
<sequence length="185" mass="21241">MTDDALIQAILEGDDQAVETLHSRYVDQLFSYVLSQVNDYHDAQELLQDILFKVMKHLHDFTGDAVFKTWMYTIARNRVIDYYRGKAKREKEQPAETDVLEAKSGESGSAERTAVANSQVAAIHDELKELPADYHDVLYLRFIEEFSVKETASIMKRTSFSVKALQRRARNELAKRLEGEVTAHE</sequence>
<dbReference type="eggNOG" id="COG1595">
    <property type="taxonomic scope" value="Bacteria"/>
</dbReference>
<dbReference type="CDD" id="cd06171">
    <property type="entry name" value="Sigma70_r4"/>
    <property type="match status" value="1"/>
</dbReference>
<dbReference type="Pfam" id="PF08281">
    <property type="entry name" value="Sigma70_r4_2"/>
    <property type="match status" value="1"/>
</dbReference>
<dbReference type="GO" id="GO:0006352">
    <property type="term" value="P:DNA-templated transcription initiation"/>
    <property type="evidence" value="ECO:0007669"/>
    <property type="project" value="InterPro"/>
</dbReference>
<dbReference type="Gene3D" id="1.10.10.10">
    <property type="entry name" value="Winged helix-like DNA-binding domain superfamily/Winged helix DNA-binding domain"/>
    <property type="match status" value="1"/>
</dbReference>
<reference evidence="8" key="1">
    <citation type="submission" date="2009-10" db="EMBL/GenBank/DDBJ databases">
        <title>Complete sequence of Bacillus selenitireducens MLS10.</title>
        <authorList>
            <consortium name="US DOE Joint Genome Institute"/>
            <person name="Lucas S."/>
            <person name="Copeland A."/>
            <person name="Lapidus A."/>
            <person name="Glavina del Rio T."/>
            <person name="Dalin E."/>
            <person name="Tice H."/>
            <person name="Bruce D."/>
            <person name="Goodwin L."/>
            <person name="Pitluck S."/>
            <person name="Sims D."/>
            <person name="Brettin T."/>
            <person name="Detter J.C."/>
            <person name="Han C."/>
            <person name="Larimer F."/>
            <person name="Land M."/>
            <person name="Hauser L."/>
            <person name="Kyrpides N."/>
            <person name="Ovchinnikova G."/>
            <person name="Stolz J."/>
        </authorList>
    </citation>
    <scope>NUCLEOTIDE SEQUENCE [LARGE SCALE GENOMIC DNA]</scope>
    <source>
        <strain evidence="8">MLS10</strain>
    </source>
</reference>
<keyword evidence="3" id="KW-0731">Sigma factor</keyword>
<dbReference type="NCBIfam" id="TIGR02937">
    <property type="entry name" value="sigma70-ECF"/>
    <property type="match status" value="1"/>
</dbReference>
<evidence type="ECO:0000313" key="9">
    <source>
        <dbReference type="Proteomes" id="UP000000271"/>
    </source>
</evidence>
<keyword evidence="2" id="KW-0805">Transcription regulation</keyword>
<dbReference type="Proteomes" id="UP000000271">
    <property type="component" value="Chromosome"/>
</dbReference>
<dbReference type="SUPFAM" id="SSF88659">
    <property type="entry name" value="Sigma3 and sigma4 domains of RNA polymerase sigma factors"/>
    <property type="match status" value="1"/>
</dbReference>
<protein>
    <submittedName>
        <fullName evidence="8">RNA polymerase, sigma-24 subunit, ECF subfamily</fullName>
    </submittedName>
</protein>
<dbReference type="OrthoDB" id="9795666at2"/>
<dbReference type="AlphaFoldDB" id="D6XYM4"/>
<keyword evidence="4" id="KW-0238">DNA-binding</keyword>
<dbReference type="EMBL" id="CP001791">
    <property type="protein sequence ID" value="ADH98182.1"/>
    <property type="molecule type" value="Genomic_DNA"/>
</dbReference>
<gene>
    <name evidence="8" type="ordered locus">Bsel_0647</name>
</gene>
<dbReference type="InterPro" id="IPR007627">
    <property type="entry name" value="RNA_pol_sigma70_r2"/>
</dbReference>
<evidence type="ECO:0000256" key="5">
    <source>
        <dbReference type="ARBA" id="ARBA00023163"/>
    </source>
</evidence>
<evidence type="ECO:0000256" key="2">
    <source>
        <dbReference type="ARBA" id="ARBA00023015"/>
    </source>
</evidence>
<evidence type="ECO:0000313" key="8">
    <source>
        <dbReference type="EMBL" id="ADH98182.1"/>
    </source>
</evidence>
<comment type="similarity">
    <text evidence="1">Belongs to the sigma-70 factor family. ECF subfamily.</text>
</comment>
<dbReference type="RefSeq" id="WP_013171611.1">
    <property type="nucleotide sequence ID" value="NC_014219.1"/>
</dbReference>
<dbReference type="GO" id="GO:0016987">
    <property type="term" value="F:sigma factor activity"/>
    <property type="evidence" value="ECO:0007669"/>
    <property type="project" value="UniProtKB-KW"/>
</dbReference>
<dbReference type="InterPro" id="IPR036388">
    <property type="entry name" value="WH-like_DNA-bd_sf"/>
</dbReference>
<evidence type="ECO:0000256" key="1">
    <source>
        <dbReference type="ARBA" id="ARBA00010641"/>
    </source>
</evidence>
<dbReference type="InterPro" id="IPR013324">
    <property type="entry name" value="RNA_pol_sigma_r3/r4-like"/>
</dbReference>
<dbReference type="InterPro" id="IPR014284">
    <property type="entry name" value="RNA_pol_sigma-70_dom"/>
</dbReference>
<keyword evidence="9" id="KW-1185">Reference proteome</keyword>
<proteinExistence type="inferred from homology"/>
<dbReference type="InterPro" id="IPR039425">
    <property type="entry name" value="RNA_pol_sigma-70-like"/>
</dbReference>
<dbReference type="KEGG" id="bse:Bsel_0647"/>
<accession>D6XYM4</accession>
<dbReference type="PANTHER" id="PTHR43133">
    <property type="entry name" value="RNA POLYMERASE ECF-TYPE SIGMA FACTO"/>
    <property type="match status" value="1"/>
</dbReference>
<dbReference type="Pfam" id="PF04542">
    <property type="entry name" value="Sigma70_r2"/>
    <property type="match status" value="1"/>
</dbReference>
<dbReference type="InterPro" id="IPR013249">
    <property type="entry name" value="RNA_pol_sigma70_r4_t2"/>
</dbReference>
<dbReference type="GO" id="GO:0003677">
    <property type="term" value="F:DNA binding"/>
    <property type="evidence" value="ECO:0007669"/>
    <property type="project" value="UniProtKB-KW"/>
</dbReference>
<dbReference type="SUPFAM" id="SSF88946">
    <property type="entry name" value="Sigma2 domain of RNA polymerase sigma factors"/>
    <property type="match status" value="1"/>
</dbReference>
<dbReference type="InterPro" id="IPR013325">
    <property type="entry name" value="RNA_pol_sigma_r2"/>
</dbReference>
<evidence type="ECO:0000259" key="6">
    <source>
        <dbReference type="Pfam" id="PF04542"/>
    </source>
</evidence>
<dbReference type="HOGENOM" id="CLU_047691_3_0_9"/>
<organism evidence="8 9">
    <name type="scientific">Bacillus selenitireducens (strain ATCC 700615 / DSM 15326 / MLS10)</name>
    <dbReference type="NCBI Taxonomy" id="439292"/>
    <lineage>
        <taxon>Bacteria</taxon>
        <taxon>Bacillati</taxon>
        <taxon>Bacillota</taxon>
        <taxon>Bacilli</taxon>
        <taxon>Bacillales</taxon>
        <taxon>Bacillaceae</taxon>
        <taxon>Salisediminibacterium</taxon>
    </lineage>
</organism>
<dbReference type="STRING" id="439292.Bsel_0647"/>
<feature type="domain" description="RNA polymerase sigma factor 70 region 4 type 2" evidence="7">
    <location>
        <begin position="122"/>
        <end position="173"/>
    </location>
</feature>
<dbReference type="Gene3D" id="1.10.1740.10">
    <property type="match status" value="1"/>
</dbReference>
<evidence type="ECO:0000256" key="3">
    <source>
        <dbReference type="ARBA" id="ARBA00023082"/>
    </source>
</evidence>